<dbReference type="SUPFAM" id="SSF53448">
    <property type="entry name" value="Nucleotide-diphospho-sugar transferases"/>
    <property type="match status" value="1"/>
</dbReference>
<dbReference type="Gene3D" id="3.90.550.10">
    <property type="entry name" value="Spore Coat Polysaccharide Biosynthesis Protein SpsA, Chain A"/>
    <property type="match status" value="1"/>
</dbReference>
<gene>
    <name evidence="1" type="ORF">AVDCRST_MAG76-1822</name>
</gene>
<dbReference type="NCBIfam" id="TIGR04282">
    <property type="entry name" value="glyco_like_cofC"/>
    <property type="match status" value="1"/>
</dbReference>
<dbReference type="EMBL" id="CADCSZ010000110">
    <property type="protein sequence ID" value="CAA9242147.1"/>
    <property type="molecule type" value="Genomic_DNA"/>
</dbReference>
<dbReference type="Pfam" id="PF09837">
    <property type="entry name" value="DUF2064"/>
    <property type="match status" value="1"/>
</dbReference>
<dbReference type="GO" id="GO:0016740">
    <property type="term" value="F:transferase activity"/>
    <property type="evidence" value="ECO:0007669"/>
    <property type="project" value="UniProtKB-KW"/>
</dbReference>
<dbReference type="InterPro" id="IPR018641">
    <property type="entry name" value="Trfase_1_rSAM/seldom-assoc"/>
</dbReference>
<dbReference type="InterPro" id="IPR029044">
    <property type="entry name" value="Nucleotide-diphossugar_trans"/>
</dbReference>
<sequence>MKNGRGTVALVVAKAPVPGRVKTRLCPPLSPEEAAAVAEAALADTCDAVSRCSADRLVVALDGVPGPWLPPGFEVVAQRGDGLDQRLAAAWDDAGGAGVQVGMDTPQLQTSDLETALSLLDDHDAVLGPADDGGWWAIALRRPDPACFTGVPMSTAGTGRAQHDRLVQLGLSVASLRALRDVDDAADLAAVAVEHPRLRVSAAAARFLGTLTS</sequence>
<keyword evidence="1" id="KW-0808">Transferase</keyword>
<evidence type="ECO:0000313" key="1">
    <source>
        <dbReference type="EMBL" id="CAA9242147.1"/>
    </source>
</evidence>
<reference evidence="1" key="1">
    <citation type="submission" date="2020-02" db="EMBL/GenBank/DDBJ databases">
        <authorList>
            <person name="Meier V. D."/>
        </authorList>
    </citation>
    <scope>NUCLEOTIDE SEQUENCE</scope>
    <source>
        <strain evidence="1">AVDCRST_MAG76</strain>
    </source>
</reference>
<dbReference type="PANTHER" id="PTHR36529:SF1">
    <property type="entry name" value="GLYCOSYLTRANSFERASE"/>
    <property type="match status" value="1"/>
</dbReference>
<name>A0A6J4I449_9ACTN</name>
<dbReference type="PANTHER" id="PTHR36529">
    <property type="entry name" value="SLL1095 PROTEIN"/>
    <property type="match status" value="1"/>
</dbReference>
<dbReference type="AlphaFoldDB" id="A0A6J4I449"/>
<accession>A0A6J4I449</accession>
<proteinExistence type="predicted"/>
<organism evidence="1">
    <name type="scientific">uncultured Acidimicrobiales bacterium</name>
    <dbReference type="NCBI Taxonomy" id="310071"/>
    <lineage>
        <taxon>Bacteria</taxon>
        <taxon>Bacillati</taxon>
        <taxon>Actinomycetota</taxon>
        <taxon>Acidimicrobiia</taxon>
        <taxon>Acidimicrobiales</taxon>
        <taxon>environmental samples</taxon>
    </lineage>
</organism>
<protein>
    <submittedName>
        <fullName evidence="1">Uncharacterized nucleoside diphosphate sugar transferase SCO3743</fullName>
    </submittedName>
</protein>